<dbReference type="PANTHER" id="PTHR31657">
    <property type="entry name" value="ETHYLENE-RESPONSIVE TRANSCRIPTION FACTOR ERF061"/>
    <property type="match status" value="1"/>
</dbReference>
<keyword evidence="7" id="KW-0539">Nucleus</keyword>
<comment type="similarity">
    <text evidence="8">Belongs to the AP2/ERF transcription factor family. ERF subfamily.</text>
</comment>
<reference evidence="11" key="1">
    <citation type="submission" date="2020-02" db="EMBL/GenBank/DDBJ databases">
        <authorList>
            <person name="Scholz U."/>
            <person name="Mascher M."/>
            <person name="Fiebig A."/>
        </authorList>
    </citation>
    <scope>NUCLEOTIDE SEQUENCE</scope>
</reference>
<feature type="domain" description="AP2/ERF" evidence="10">
    <location>
        <begin position="99"/>
        <end position="156"/>
    </location>
</feature>
<name>A0A7I8L518_SPIIN</name>
<dbReference type="InterPro" id="IPR036955">
    <property type="entry name" value="AP2/ERF_dom_sf"/>
</dbReference>
<keyword evidence="4" id="KW-0238">DNA-binding</keyword>
<feature type="region of interest" description="Disordered" evidence="9">
    <location>
        <begin position="190"/>
        <end position="230"/>
    </location>
</feature>
<evidence type="ECO:0000256" key="9">
    <source>
        <dbReference type="SAM" id="MobiDB-lite"/>
    </source>
</evidence>
<dbReference type="Pfam" id="PF00847">
    <property type="entry name" value="AP2"/>
    <property type="match status" value="1"/>
</dbReference>
<dbReference type="SUPFAM" id="SSF54171">
    <property type="entry name" value="DNA-binding domain"/>
    <property type="match status" value="1"/>
</dbReference>
<evidence type="ECO:0000256" key="8">
    <source>
        <dbReference type="ARBA" id="ARBA00024343"/>
    </source>
</evidence>
<dbReference type="InterPro" id="IPR016177">
    <property type="entry name" value="DNA-bd_dom_sf"/>
</dbReference>
<dbReference type="OrthoDB" id="785956at2759"/>
<accession>A0A7I8L518</accession>
<evidence type="ECO:0000256" key="1">
    <source>
        <dbReference type="ARBA" id="ARBA00004123"/>
    </source>
</evidence>
<keyword evidence="3" id="KW-0805">Transcription regulation</keyword>
<dbReference type="SMART" id="SM00380">
    <property type="entry name" value="AP2"/>
    <property type="match status" value="1"/>
</dbReference>
<dbReference type="GO" id="GO:0009873">
    <property type="term" value="P:ethylene-activated signaling pathway"/>
    <property type="evidence" value="ECO:0007669"/>
    <property type="project" value="UniProtKB-KW"/>
</dbReference>
<dbReference type="PRINTS" id="PR00367">
    <property type="entry name" value="ETHRSPELEMNT"/>
</dbReference>
<dbReference type="AlphaFoldDB" id="A0A7I8L518"/>
<dbReference type="GO" id="GO:0003700">
    <property type="term" value="F:DNA-binding transcription factor activity"/>
    <property type="evidence" value="ECO:0007669"/>
    <property type="project" value="InterPro"/>
</dbReference>
<evidence type="ECO:0000256" key="4">
    <source>
        <dbReference type="ARBA" id="ARBA00023125"/>
    </source>
</evidence>
<evidence type="ECO:0000256" key="6">
    <source>
        <dbReference type="ARBA" id="ARBA00023163"/>
    </source>
</evidence>
<dbReference type="InterPro" id="IPR001471">
    <property type="entry name" value="AP2/ERF_dom"/>
</dbReference>
<dbReference type="PANTHER" id="PTHR31657:SF20">
    <property type="entry name" value="ETHYLENE-RESPONSIVE TRANSCRIPTION FACTOR ERF061"/>
    <property type="match status" value="1"/>
</dbReference>
<dbReference type="Proteomes" id="UP000663760">
    <property type="component" value="Chromosome 11"/>
</dbReference>
<keyword evidence="5" id="KW-0010">Activator</keyword>
<dbReference type="FunFam" id="3.30.730.10:FF:000001">
    <property type="entry name" value="Ethylene-responsive transcription factor 2"/>
    <property type="match status" value="1"/>
</dbReference>
<evidence type="ECO:0000256" key="7">
    <source>
        <dbReference type="ARBA" id="ARBA00023242"/>
    </source>
</evidence>
<dbReference type="GO" id="GO:0005634">
    <property type="term" value="C:nucleus"/>
    <property type="evidence" value="ECO:0007669"/>
    <property type="project" value="UniProtKB-SubCell"/>
</dbReference>
<comment type="subcellular location">
    <subcellularLocation>
        <location evidence="1">Nucleus</location>
    </subcellularLocation>
</comment>
<protein>
    <recommendedName>
        <fullName evidence="10">AP2/ERF domain-containing protein</fullName>
    </recommendedName>
</protein>
<proteinExistence type="inferred from homology"/>
<evidence type="ECO:0000256" key="3">
    <source>
        <dbReference type="ARBA" id="ARBA00023015"/>
    </source>
</evidence>
<dbReference type="InterPro" id="IPR051758">
    <property type="entry name" value="ERF/AP2-like"/>
</dbReference>
<dbReference type="GO" id="GO:0000976">
    <property type="term" value="F:transcription cis-regulatory region binding"/>
    <property type="evidence" value="ECO:0007669"/>
    <property type="project" value="UniProtKB-ARBA"/>
</dbReference>
<evidence type="ECO:0000256" key="5">
    <source>
        <dbReference type="ARBA" id="ARBA00023159"/>
    </source>
</evidence>
<evidence type="ECO:0000259" key="10">
    <source>
        <dbReference type="PROSITE" id="PS51032"/>
    </source>
</evidence>
<evidence type="ECO:0000313" key="11">
    <source>
        <dbReference type="EMBL" id="CAA7405103.1"/>
    </source>
</evidence>
<dbReference type="EMBL" id="LR746274">
    <property type="protein sequence ID" value="CAA7405103.1"/>
    <property type="molecule type" value="Genomic_DNA"/>
</dbReference>
<keyword evidence="6" id="KW-0804">Transcription</keyword>
<evidence type="ECO:0000313" key="12">
    <source>
        <dbReference type="Proteomes" id="UP000663760"/>
    </source>
</evidence>
<organism evidence="11 12">
    <name type="scientific">Spirodela intermedia</name>
    <name type="common">Intermediate duckweed</name>
    <dbReference type="NCBI Taxonomy" id="51605"/>
    <lineage>
        <taxon>Eukaryota</taxon>
        <taxon>Viridiplantae</taxon>
        <taxon>Streptophyta</taxon>
        <taxon>Embryophyta</taxon>
        <taxon>Tracheophyta</taxon>
        <taxon>Spermatophyta</taxon>
        <taxon>Magnoliopsida</taxon>
        <taxon>Liliopsida</taxon>
        <taxon>Araceae</taxon>
        <taxon>Lemnoideae</taxon>
        <taxon>Spirodela</taxon>
    </lineage>
</organism>
<keyword evidence="2" id="KW-0936">Ethylene signaling pathway</keyword>
<dbReference type="CDD" id="cd00018">
    <property type="entry name" value="AP2"/>
    <property type="match status" value="1"/>
</dbReference>
<sequence length="284" mass="31447">MERIPQRPKGPPFLSGAGDVGLAGCASFGASLSDILLSGSSSALDSVFSAKSPPDQQRRHQALRTSSAVYHYQLEQLQRLMGQRHSSSSAAWPKKEAKHYRGVRQRHWGKWVAEIRLPQNRMRVWLGTYDSAEAAAYAYDRAAYKLRGEYARLNFPDLRDTSGAAAGCRLGALRSSVDAKIQAIYQRLNRERRSKKKASESSSSPPPAEMKRKVEEEEEEEDGEMGAAPAAYSFTGLVDSTSSSSISDESTMNWDYLMEEADGECSLAKMPSFDPELIWQVLAN</sequence>
<dbReference type="PROSITE" id="PS51032">
    <property type="entry name" value="AP2_ERF"/>
    <property type="match status" value="1"/>
</dbReference>
<evidence type="ECO:0000256" key="2">
    <source>
        <dbReference type="ARBA" id="ARBA00022745"/>
    </source>
</evidence>
<dbReference type="Gene3D" id="3.30.730.10">
    <property type="entry name" value="AP2/ERF domain"/>
    <property type="match status" value="1"/>
</dbReference>
<keyword evidence="12" id="KW-1185">Reference proteome</keyword>
<gene>
    <name evidence="11" type="ORF">SI8410_11015781</name>
</gene>